<keyword evidence="1" id="KW-0966">Cell projection</keyword>
<organism evidence="1">
    <name type="scientific">Burkholderia sp. M701</name>
    <dbReference type="NCBI Taxonomy" id="326454"/>
    <lineage>
        <taxon>Bacteria</taxon>
        <taxon>Pseudomonadati</taxon>
        <taxon>Pseudomonadota</taxon>
        <taxon>Betaproteobacteria</taxon>
        <taxon>Burkholderiales</taxon>
        <taxon>Burkholderiaceae</taxon>
        <taxon>Burkholderia</taxon>
    </lineage>
</organism>
<keyword evidence="1" id="KW-0282">Flagellum</keyword>
<name>V5YNC3_9BURK</name>
<reference evidence="1" key="2">
    <citation type="submission" date="2024-06" db="EMBL/GenBank/DDBJ databases">
        <authorList>
            <person name="Sakai Y."/>
            <person name="Fujii T."/>
        </authorList>
    </citation>
    <scope>NUCLEOTIDE SEQUENCE</scope>
    <source>
        <strain evidence="1">M701</strain>
        <plasmid evidence="1">pM7012</plasmid>
    </source>
</reference>
<dbReference type="Pfam" id="PF03692">
    <property type="entry name" value="CxxCxxCC"/>
    <property type="match status" value="1"/>
</dbReference>
<proteinExistence type="predicted"/>
<accession>V5YNC3</accession>
<reference evidence="1" key="1">
    <citation type="journal article" date="2014" name="Microbiology">
        <title>A 2,4-dichlorophenoxyacetic acid degradation plasmid pM7012 discloses distribution of an unclassified megaplasmid group across bacterial species.</title>
        <authorList>
            <person name="Sakai Y."/>
            <person name="Ogawa N."/>
            <person name="Shimomura Y."/>
            <person name="Fujii T."/>
        </authorList>
    </citation>
    <scope>NUCLEOTIDE SEQUENCE</scope>
    <source>
        <strain evidence="1">M701</strain>
    </source>
</reference>
<evidence type="ECO:0000313" key="1">
    <source>
        <dbReference type="EMBL" id="BAO19075.1"/>
    </source>
</evidence>
<keyword evidence="1" id="KW-0614">Plasmid</keyword>
<dbReference type="EMBL" id="AB853026">
    <property type="protein sequence ID" value="BAO19075.1"/>
    <property type="molecule type" value="Genomic_DNA"/>
</dbReference>
<dbReference type="InterPro" id="IPR005358">
    <property type="entry name" value="Puta_zinc/iron-chelating_dom"/>
</dbReference>
<protein>
    <submittedName>
        <fullName evidence="1">Flagellin N-methylase</fullName>
    </submittedName>
</protein>
<geneLocation type="plasmid" evidence="1">
    <name>pM7012</name>
</geneLocation>
<sequence length="210" mass="22802">MPTEAPLLPLEELQARAAASLESGKRNFRALLAAESWLTNLKDEALRIPKEHASARSKYAKLRVLADRIHAATAPYAACERSCSHCCHRSVPITAHEATILSEVSGRPLVTVKQATGPRTVADDVPTTACPFLAEGACSIYEHRPIACRIKFNLSDDDFYCDPALAPEGSVPPGLNMDVFLMAYAQIFAKHPLSDIRSFFSVSHDTSPAA</sequence>
<dbReference type="AlphaFoldDB" id="V5YNC3"/>
<keyword evidence="1" id="KW-0969">Cilium</keyword>